<dbReference type="HOGENOM" id="CLU_034346_0_1_6"/>
<keyword evidence="3" id="KW-0645">Protease</keyword>
<dbReference type="GO" id="GO:0004180">
    <property type="term" value="F:carboxypeptidase activity"/>
    <property type="evidence" value="ECO:0007669"/>
    <property type="project" value="UniProtKB-KW"/>
</dbReference>
<dbReference type="InterPro" id="IPR029062">
    <property type="entry name" value="Class_I_gatase-like"/>
</dbReference>
<evidence type="ECO:0000259" key="7">
    <source>
        <dbReference type="Pfam" id="PF02016"/>
    </source>
</evidence>
<evidence type="ECO:0000256" key="2">
    <source>
        <dbReference type="ARBA" id="ARBA00022645"/>
    </source>
</evidence>
<reference evidence="9" key="1">
    <citation type="submission" date="2012-02" db="EMBL/GenBank/DDBJ databases">
        <title>The complete genome of Frateuria aurantia DSM 6220.</title>
        <authorList>
            <consortium name="US DOE Joint Genome Institute (JGI-PGF)"/>
            <person name="Lucas S."/>
            <person name="Copeland A."/>
            <person name="Lapidus A."/>
            <person name="Glavina del Rio T."/>
            <person name="Dalin E."/>
            <person name="Tice H."/>
            <person name="Bruce D."/>
            <person name="Goodwin L."/>
            <person name="Pitluck S."/>
            <person name="Peters L."/>
            <person name="Ovchinnikova G."/>
            <person name="Teshima H."/>
            <person name="Kyrpides N."/>
            <person name="Mavromatis K."/>
            <person name="Ivanova N."/>
            <person name="Brettin T."/>
            <person name="Detter J.C."/>
            <person name="Han C."/>
            <person name="Larimer F."/>
            <person name="Land M."/>
            <person name="Hauser L."/>
            <person name="Markowitz V."/>
            <person name="Cheng J.-F."/>
            <person name="Hugenholtz P."/>
            <person name="Woyke T."/>
            <person name="Wu D."/>
            <person name="Brambilla E."/>
            <person name="Klenk H.-P."/>
            <person name="Eisen J.A."/>
        </authorList>
    </citation>
    <scope>NUCLEOTIDE SEQUENCE</scope>
    <source>
        <strain evidence="9">DSM 6220</strain>
    </source>
</reference>
<name>H8L4A7_FRAAD</name>
<evidence type="ECO:0000313" key="10">
    <source>
        <dbReference type="Proteomes" id="UP000005234"/>
    </source>
</evidence>
<dbReference type="eggNOG" id="COG1619">
    <property type="taxonomic scope" value="Bacteria"/>
</dbReference>
<feature type="domain" description="LD-carboxypeptidase N-terminal" evidence="7">
    <location>
        <begin position="24"/>
        <end position="145"/>
    </location>
</feature>
<keyword evidence="10" id="KW-1185">Reference proteome</keyword>
<dbReference type="InterPro" id="IPR040449">
    <property type="entry name" value="Peptidase_S66_N"/>
</dbReference>
<dbReference type="GO" id="GO:0008236">
    <property type="term" value="F:serine-type peptidase activity"/>
    <property type="evidence" value="ECO:0007669"/>
    <property type="project" value="UniProtKB-KW"/>
</dbReference>
<organism evidence="9 10">
    <name type="scientific">Frateuria aurantia (strain ATCC 33424 / DSM 6220 / KCTC 2777 / LMG 1558 / NBRC 3245 / NCIMB 13370)</name>
    <name type="common">Acetobacter aurantius</name>
    <dbReference type="NCBI Taxonomy" id="767434"/>
    <lineage>
        <taxon>Bacteria</taxon>
        <taxon>Pseudomonadati</taxon>
        <taxon>Pseudomonadota</taxon>
        <taxon>Gammaproteobacteria</taxon>
        <taxon>Lysobacterales</taxon>
        <taxon>Rhodanobacteraceae</taxon>
        <taxon>Frateuria</taxon>
    </lineage>
</organism>
<dbReference type="AlphaFoldDB" id="H8L4A7"/>
<keyword evidence="2" id="KW-0121">Carboxypeptidase</keyword>
<proteinExistence type="inferred from homology"/>
<dbReference type="PIRSF" id="PIRSF028757">
    <property type="entry name" value="LD-carboxypeptidase"/>
    <property type="match status" value="1"/>
</dbReference>
<evidence type="ECO:0000256" key="5">
    <source>
        <dbReference type="ARBA" id="ARBA00022825"/>
    </source>
</evidence>
<keyword evidence="4" id="KW-0378">Hydrolase</keyword>
<dbReference type="EMBL" id="CP003350">
    <property type="protein sequence ID" value="AFC84940.1"/>
    <property type="molecule type" value="Genomic_DNA"/>
</dbReference>
<dbReference type="Proteomes" id="UP000005234">
    <property type="component" value="Chromosome"/>
</dbReference>
<accession>H8L4A7</accession>
<evidence type="ECO:0000256" key="3">
    <source>
        <dbReference type="ARBA" id="ARBA00022670"/>
    </source>
</evidence>
<dbReference type="MEROPS" id="S66.002"/>
<dbReference type="PANTHER" id="PTHR30237">
    <property type="entry name" value="MURAMOYLTETRAPEPTIDE CARBOXYPEPTIDASE"/>
    <property type="match status" value="1"/>
</dbReference>
<comment type="similarity">
    <text evidence="1">Belongs to the peptidase S66 family.</text>
</comment>
<feature type="active site" description="Nucleophile" evidence="6">
    <location>
        <position position="126"/>
    </location>
</feature>
<dbReference type="KEGG" id="fau:Fraau_0453"/>
<dbReference type="Gene3D" id="3.40.50.10740">
    <property type="entry name" value="Class I glutamine amidotransferase-like"/>
    <property type="match status" value="1"/>
</dbReference>
<sequence length="338" mass="36319">MIAITSSKILQGPSPMSSSFPPVIHLLAPSSVPADLGVARRGVQRLQQLGCDVRHAGVLERTMQRFAGSDLERAADINQLATSAELPDLALAVRGGYGASRLLAMLDYPALAERLRAQCLPLVGYSDFTALQMALYSQAGLITLGGPMLTDFGAATPSIFSWERFWAALSQVQPELAWRPVSQPAAGLDLQGPLWGGNLAMLCSLLGTPYFPAIEDGLLFLEDVGEAPYRIERLLYQLLWSGVLDRQQAVILGDFTDCSGGPRDQGYGLSDALAQFRRHCPIPVIDGLPFGHDRDKATLPFGAPGHLWTAGDQVCLSFHGHPRLARPFAPPLPSADPA</sequence>
<dbReference type="SUPFAM" id="SSF141986">
    <property type="entry name" value="LD-carboxypeptidase A C-terminal domain-like"/>
    <property type="match status" value="1"/>
</dbReference>
<feature type="active site" description="Charge relay system" evidence="6">
    <location>
        <position position="292"/>
    </location>
</feature>
<dbReference type="CDD" id="cd07025">
    <property type="entry name" value="Peptidase_S66"/>
    <property type="match status" value="1"/>
</dbReference>
<dbReference type="PANTHER" id="PTHR30237:SF2">
    <property type="entry name" value="MUREIN TETRAPEPTIDE CARBOXYPEPTIDASE"/>
    <property type="match status" value="1"/>
</dbReference>
<dbReference type="Pfam" id="PF02016">
    <property type="entry name" value="Peptidase_S66"/>
    <property type="match status" value="1"/>
</dbReference>
<gene>
    <name evidence="9" type="ordered locus">Fraau_0453</name>
</gene>
<dbReference type="SUPFAM" id="SSF52317">
    <property type="entry name" value="Class I glutamine amidotransferase-like"/>
    <property type="match status" value="1"/>
</dbReference>
<dbReference type="GO" id="GO:0006508">
    <property type="term" value="P:proteolysis"/>
    <property type="evidence" value="ECO:0007669"/>
    <property type="project" value="UniProtKB-KW"/>
</dbReference>
<dbReference type="Pfam" id="PF17676">
    <property type="entry name" value="Peptidase_S66C"/>
    <property type="match status" value="1"/>
</dbReference>
<evidence type="ECO:0000256" key="4">
    <source>
        <dbReference type="ARBA" id="ARBA00022801"/>
    </source>
</evidence>
<evidence type="ECO:0000256" key="6">
    <source>
        <dbReference type="PIRSR" id="PIRSR028757-1"/>
    </source>
</evidence>
<dbReference type="InterPro" id="IPR027478">
    <property type="entry name" value="LdcA_N"/>
</dbReference>
<feature type="active site" description="Charge relay system" evidence="6">
    <location>
        <position position="222"/>
    </location>
</feature>
<dbReference type="Gene3D" id="3.50.30.60">
    <property type="entry name" value="LD-carboxypeptidase A C-terminal domain-like"/>
    <property type="match status" value="1"/>
</dbReference>
<protein>
    <submittedName>
        <fullName evidence="9">Putative MccF-like protein (Microcin C7 resistance)</fullName>
    </submittedName>
</protein>
<dbReference type="InterPro" id="IPR040921">
    <property type="entry name" value="Peptidase_S66C"/>
</dbReference>
<dbReference type="InterPro" id="IPR027461">
    <property type="entry name" value="Carboxypeptidase_A_C_sf"/>
</dbReference>
<keyword evidence="5" id="KW-0720">Serine protease</keyword>
<dbReference type="STRING" id="767434.Fraau_0453"/>
<dbReference type="InterPro" id="IPR003507">
    <property type="entry name" value="S66_fam"/>
</dbReference>
<feature type="domain" description="LD-carboxypeptidase C-terminal" evidence="8">
    <location>
        <begin position="191"/>
        <end position="306"/>
    </location>
</feature>
<evidence type="ECO:0000313" key="9">
    <source>
        <dbReference type="EMBL" id="AFC84940.1"/>
    </source>
</evidence>
<evidence type="ECO:0000256" key="1">
    <source>
        <dbReference type="ARBA" id="ARBA00010233"/>
    </source>
</evidence>
<evidence type="ECO:0000259" key="8">
    <source>
        <dbReference type="Pfam" id="PF17676"/>
    </source>
</evidence>